<dbReference type="InterPro" id="IPR000700">
    <property type="entry name" value="PAS-assoc_C"/>
</dbReference>
<feature type="transmembrane region" description="Helical" evidence="6">
    <location>
        <begin position="71"/>
        <end position="94"/>
    </location>
</feature>
<dbReference type="Gene3D" id="3.30.450.20">
    <property type="entry name" value="PAS domain"/>
    <property type="match status" value="1"/>
</dbReference>
<dbReference type="Pfam" id="PF00990">
    <property type="entry name" value="GGDEF"/>
    <property type="match status" value="1"/>
</dbReference>
<evidence type="ECO:0000256" key="6">
    <source>
        <dbReference type="SAM" id="Phobius"/>
    </source>
</evidence>
<organism evidence="10 11">
    <name type="scientific">Paenibacillus radicis</name>
    <name type="common">ex Xue et al. 2023</name>
    <dbReference type="NCBI Taxonomy" id="2972489"/>
    <lineage>
        <taxon>Bacteria</taxon>
        <taxon>Bacillati</taxon>
        <taxon>Bacillota</taxon>
        <taxon>Bacilli</taxon>
        <taxon>Bacillales</taxon>
        <taxon>Paenibacillaceae</taxon>
        <taxon>Paenibacillus</taxon>
    </lineage>
</organism>
<keyword evidence="10" id="KW-0808">Transferase</keyword>
<dbReference type="Pfam" id="PF07694">
    <property type="entry name" value="5TM-5TMR_LYT"/>
    <property type="match status" value="1"/>
</dbReference>
<sequence length="526" mass="58618">MLWGLFVNLIANLALVTAFLFFSDRFLKHSESNRVLSKYKLTVGAAHGLFGILLMFFSVPIDSNTFLDFRQIAIIAAAHFGGFYASLISGILIAAGRISLFGGVNVSSMTATTTVLIMGIGSGLISQYVQDYWKKWYLSISLCVIVICGSMVFLLGNDRVVQIAPFFIALIVVGGLFTAYLIRYLWKANQLVQQVEQSEARYRQLHILHEAILHSATEMAIVVTDVQGRITIFNSGAERMLGYQAEELIGKHTPALFHLADDLQEHVEKRNMSMQQEANAFEVLIAAARNGQTTEREWTYVLKNGNAIKVDLIISPVKENYDHILGFMFMATDITLKKQSEERLLRANEMLHQLTLLDGLTQIPNRRSMDESLSACWEFADRSSQPISLIMIDIDCFKSYNDTYGHLGGDQCLKQVAKTIQSTIRINDLVARYGGEEFAVVLPSTTLEEAEKLAEEIRARVEQLHIPHSGSVSCGWVTVSLGVSSIIPHSGVQSEQLICTADKALYLAKQEGRNRVAKDHTLIFPV</sequence>
<feature type="transmembrane region" description="Helical" evidence="6">
    <location>
        <begin position="106"/>
        <end position="130"/>
    </location>
</feature>
<feature type="domain" description="PAC" evidence="8">
    <location>
        <begin position="294"/>
        <end position="346"/>
    </location>
</feature>
<dbReference type="InterPro" id="IPR000160">
    <property type="entry name" value="GGDEF_dom"/>
</dbReference>
<dbReference type="GO" id="GO:0052621">
    <property type="term" value="F:diguanylate cyclase activity"/>
    <property type="evidence" value="ECO:0007669"/>
    <property type="project" value="UniProtKB-EC"/>
</dbReference>
<dbReference type="PANTHER" id="PTHR45138">
    <property type="entry name" value="REGULATORY COMPONENTS OF SENSORY TRANSDUCTION SYSTEM"/>
    <property type="match status" value="1"/>
</dbReference>
<dbReference type="PANTHER" id="PTHR45138:SF9">
    <property type="entry name" value="DIGUANYLATE CYCLASE DGCM-RELATED"/>
    <property type="match status" value="1"/>
</dbReference>
<dbReference type="PROSITE" id="PS50113">
    <property type="entry name" value="PAC"/>
    <property type="match status" value="1"/>
</dbReference>
<dbReference type="SUPFAM" id="SSF55073">
    <property type="entry name" value="Nucleotide cyclase"/>
    <property type="match status" value="1"/>
</dbReference>
<evidence type="ECO:0000259" key="8">
    <source>
        <dbReference type="PROSITE" id="PS50113"/>
    </source>
</evidence>
<dbReference type="InterPro" id="IPR029787">
    <property type="entry name" value="Nucleotide_cyclase"/>
</dbReference>
<evidence type="ECO:0000256" key="5">
    <source>
        <dbReference type="ARBA" id="ARBA00023136"/>
    </source>
</evidence>
<dbReference type="InterPro" id="IPR043128">
    <property type="entry name" value="Rev_trsase/Diguanyl_cyclase"/>
</dbReference>
<comment type="subcellular location">
    <subcellularLocation>
        <location evidence="1">Cell membrane</location>
        <topology evidence="1">Multi-pass membrane protein</topology>
    </subcellularLocation>
</comment>
<evidence type="ECO:0000256" key="4">
    <source>
        <dbReference type="ARBA" id="ARBA00022989"/>
    </source>
</evidence>
<dbReference type="CDD" id="cd00130">
    <property type="entry name" value="PAS"/>
    <property type="match status" value="1"/>
</dbReference>
<dbReference type="SMART" id="SM00091">
    <property type="entry name" value="PAS"/>
    <property type="match status" value="1"/>
</dbReference>
<keyword evidence="4 6" id="KW-1133">Transmembrane helix</keyword>
<reference evidence="10 11" key="1">
    <citation type="submission" date="2022-08" db="EMBL/GenBank/DDBJ databases">
        <title>Paenibacillus endoradicis sp. nov., Paenibacillus radicibacter sp. nov and Paenibacillus pararadicis sp. nov., three cold-adapted plant growth-promoting bacteria isolated from root of Larix gmelinii in Great Khingan.</title>
        <authorList>
            <person name="Xue H."/>
        </authorList>
    </citation>
    <scope>NUCLEOTIDE SEQUENCE [LARGE SCALE GENOMIC DNA]</scope>
    <source>
        <strain evidence="10 11">N5-1-1-5</strain>
    </source>
</reference>
<feature type="domain" description="PAS" evidence="7">
    <location>
        <begin position="212"/>
        <end position="277"/>
    </location>
</feature>
<dbReference type="EMBL" id="JANQBD010000007">
    <property type="protein sequence ID" value="MCR8631819.1"/>
    <property type="molecule type" value="Genomic_DNA"/>
</dbReference>
<gene>
    <name evidence="10" type="ORF">NV381_11440</name>
</gene>
<dbReference type="InterPro" id="IPR035965">
    <property type="entry name" value="PAS-like_dom_sf"/>
</dbReference>
<dbReference type="Pfam" id="PF13426">
    <property type="entry name" value="PAS_9"/>
    <property type="match status" value="1"/>
</dbReference>
<dbReference type="NCBIfam" id="TIGR00229">
    <property type="entry name" value="sensory_box"/>
    <property type="match status" value="1"/>
</dbReference>
<accession>A0ABT1YF60</accession>
<dbReference type="Proteomes" id="UP001300012">
    <property type="component" value="Unassembled WGS sequence"/>
</dbReference>
<keyword evidence="11" id="KW-1185">Reference proteome</keyword>
<evidence type="ECO:0000256" key="1">
    <source>
        <dbReference type="ARBA" id="ARBA00004651"/>
    </source>
</evidence>
<dbReference type="CDD" id="cd01949">
    <property type="entry name" value="GGDEF"/>
    <property type="match status" value="1"/>
</dbReference>
<dbReference type="InterPro" id="IPR000014">
    <property type="entry name" value="PAS"/>
</dbReference>
<keyword evidence="2" id="KW-1003">Cell membrane</keyword>
<keyword evidence="3 6" id="KW-0812">Transmembrane</keyword>
<feature type="transmembrane region" description="Helical" evidence="6">
    <location>
        <begin position="136"/>
        <end position="156"/>
    </location>
</feature>
<feature type="domain" description="GGDEF" evidence="9">
    <location>
        <begin position="385"/>
        <end position="521"/>
    </location>
</feature>
<proteinExistence type="predicted"/>
<dbReference type="PROSITE" id="PS50112">
    <property type="entry name" value="PAS"/>
    <property type="match status" value="1"/>
</dbReference>
<dbReference type="SMART" id="SM00267">
    <property type="entry name" value="GGDEF"/>
    <property type="match status" value="1"/>
</dbReference>
<protein>
    <submittedName>
        <fullName evidence="10">Diguanylate cyclase</fullName>
        <ecNumber evidence="10">2.7.7.65</ecNumber>
    </submittedName>
</protein>
<dbReference type="SUPFAM" id="SSF55785">
    <property type="entry name" value="PYP-like sensor domain (PAS domain)"/>
    <property type="match status" value="1"/>
</dbReference>
<dbReference type="PROSITE" id="PS50887">
    <property type="entry name" value="GGDEF"/>
    <property type="match status" value="1"/>
</dbReference>
<evidence type="ECO:0000256" key="3">
    <source>
        <dbReference type="ARBA" id="ARBA00022692"/>
    </source>
</evidence>
<keyword evidence="5 6" id="KW-0472">Membrane</keyword>
<evidence type="ECO:0000259" key="7">
    <source>
        <dbReference type="PROSITE" id="PS50112"/>
    </source>
</evidence>
<name>A0ABT1YF60_9BACL</name>
<dbReference type="InterPro" id="IPR050469">
    <property type="entry name" value="Diguanylate_Cyclase"/>
</dbReference>
<comment type="caution">
    <text evidence="10">The sequence shown here is derived from an EMBL/GenBank/DDBJ whole genome shotgun (WGS) entry which is preliminary data.</text>
</comment>
<evidence type="ECO:0000313" key="11">
    <source>
        <dbReference type="Proteomes" id="UP001300012"/>
    </source>
</evidence>
<feature type="transmembrane region" description="Helical" evidence="6">
    <location>
        <begin position="163"/>
        <end position="186"/>
    </location>
</feature>
<feature type="transmembrane region" description="Helical" evidence="6">
    <location>
        <begin position="6"/>
        <end position="27"/>
    </location>
</feature>
<evidence type="ECO:0000259" key="9">
    <source>
        <dbReference type="PROSITE" id="PS50887"/>
    </source>
</evidence>
<dbReference type="InterPro" id="IPR011620">
    <property type="entry name" value="Sig_transdc_His_kinase_LytS_TM"/>
</dbReference>
<dbReference type="RefSeq" id="WP_258213414.1">
    <property type="nucleotide sequence ID" value="NZ_JANQBD010000007.1"/>
</dbReference>
<dbReference type="Gene3D" id="3.30.70.270">
    <property type="match status" value="1"/>
</dbReference>
<dbReference type="NCBIfam" id="TIGR00254">
    <property type="entry name" value="GGDEF"/>
    <property type="match status" value="1"/>
</dbReference>
<evidence type="ECO:0000256" key="2">
    <source>
        <dbReference type="ARBA" id="ARBA00022475"/>
    </source>
</evidence>
<dbReference type="EC" id="2.7.7.65" evidence="10"/>
<feature type="transmembrane region" description="Helical" evidence="6">
    <location>
        <begin position="39"/>
        <end position="59"/>
    </location>
</feature>
<evidence type="ECO:0000313" key="10">
    <source>
        <dbReference type="EMBL" id="MCR8631819.1"/>
    </source>
</evidence>
<keyword evidence="10" id="KW-0548">Nucleotidyltransferase</keyword>